<dbReference type="Pfam" id="PF23598">
    <property type="entry name" value="LRR_14"/>
    <property type="match status" value="1"/>
</dbReference>
<organism evidence="5">
    <name type="scientific">Micromonas pusilla</name>
    <name type="common">Picoplanktonic green alga</name>
    <name type="synonym">Chromulina pusilla</name>
    <dbReference type="NCBI Taxonomy" id="38833"/>
    <lineage>
        <taxon>Eukaryota</taxon>
        <taxon>Viridiplantae</taxon>
        <taxon>Chlorophyta</taxon>
        <taxon>Mamiellophyceae</taxon>
        <taxon>Mamiellales</taxon>
        <taxon>Mamiellaceae</taxon>
        <taxon>Micromonas</taxon>
    </lineage>
</organism>
<dbReference type="InterPro" id="IPR032675">
    <property type="entry name" value="LRR_dom_sf"/>
</dbReference>
<evidence type="ECO:0000256" key="3">
    <source>
        <dbReference type="ARBA" id="ARBA00022737"/>
    </source>
</evidence>
<dbReference type="AlphaFoldDB" id="A0A7S0KN87"/>
<keyword evidence="3" id="KW-0677">Repeat</keyword>
<dbReference type="InterPro" id="IPR050216">
    <property type="entry name" value="LRR_domain-containing"/>
</dbReference>
<comment type="subcellular location">
    <subcellularLocation>
        <location evidence="1">Cytoplasm</location>
        <location evidence="1">Cytoskeleton</location>
        <location evidence="1">Cilium axoneme</location>
    </subcellularLocation>
</comment>
<feature type="domain" description="Disease resistance R13L4/SHOC-2-like LRR" evidence="4">
    <location>
        <begin position="96"/>
        <end position="202"/>
    </location>
</feature>
<keyword evidence="2" id="KW-0433">Leucine-rich repeat</keyword>
<dbReference type="InterPro" id="IPR001611">
    <property type="entry name" value="Leu-rich_rpt"/>
</dbReference>
<evidence type="ECO:0000313" key="5">
    <source>
        <dbReference type="EMBL" id="CAD8585970.1"/>
    </source>
</evidence>
<dbReference type="GO" id="GO:0005930">
    <property type="term" value="C:axoneme"/>
    <property type="evidence" value="ECO:0007669"/>
    <property type="project" value="UniProtKB-SubCell"/>
</dbReference>
<reference evidence="5" key="1">
    <citation type="submission" date="2021-01" db="EMBL/GenBank/DDBJ databases">
        <authorList>
            <person name="Corre E."/>
            <person name="Pelletier E."/>
            <person name="Niang G."/>
            <person name="Scheremetjew M."/>
            <person name="Finn R."/>
            <person name="Kale V."/>
            <person name="Holt S."/>
            <person name="Cochrane G."/>
            <person name="Meng A."/>
            <person name="Brown T."/>
            <person name="Cohen L."/>
        </authorList>
    </citation>
    <scope>NUCLEOTIDE SEQUENCE</scope>
    <source>
        <strain evidence="5">CCMP494</strain>
    </source>
</reference>
<gene>
    <name evidence="5" type="ORF">MSP1404_LOCUS5259</name>
</gene>
<protein>
    <recommendedName>
        <fullName evidence="4">Disease resistance R13L4/SHOC-2-like LRR domain-containing protein</fullName>
    </recommendedName>
</protein>
<evidence type="ECO:0000259" key="4">
    <source>
        <dbReference type="Pfam" id="PF23598"/>
    </source>
</evidence>
<evidence type="ECO:0000256" key="1">
    <source>
        <dbReference type="ARBA" id="ARBA00004430"/>
    </source>
</evidence>
<dbReference type="SUPFAM" id="SSF52058">
    <property type="entry name" value="L domain-like"/>
    <property type="match status" value="1"/>
</dbReference>
<dbReference type="InterPro" id="IPR003591">
    <property type="entry name" value="Leu-rich_rpt_typical-subtyp"/>
</dbReference>
<dbReference type="EMBL" id="HBEV01006886">
    <property type="protein sequence ID" value="CAD8585970.1"/>
    <property type="molecule type" value="Transcribed_RNA"/>
</dbReference>
<dbReference type="PROSITE" id="PS51450">
    <property type="entry name" value="LRR"/>
    <property type="match status" value="1"/>
</dbReference>
<name>A0A7S0KN87_MICPS</name>
<dbReference type="InterPro" id="IPR055414">
    <property type="entry name" value="LRR_R13L4/SHOC2-like"/>
</dbReference>
<dbReference type="Gene3D" id="3.80.10.10">
    <property type="entry name" value="Ribonuclease Inhibitor"/>
    <property type="match status" value="2"/>
</dbReference>
<dbReference type="PANTHER" id="PTHR48051">
    <property type="match status" value="1"/>
</dbReference>
<proteinExistence type="predicted"/>
<sequence length="282" mass="29748">MGCCLSKQTTDTSQNVARNASQREIAWKTTGIVGLRDARLTSLPAKIFSADVAPKCRNVDASNNKIASLPPSIGTLVNLQRLTLTVNALATLPDELAQCVNLRVLVLDRNAISRVPDCVLASLTKLQTLSLAHNKLAAMPSVASLAKLEKLSVAGNALTSLPDGAGRCVSLEELDAGDNPIDVIDASLGALTRLRVLNMERTRVSAVPPEVFEGCVSLVTMSLHGCPVDADAIEETSGFKAYAARVRDKHGKKIHGGAMVGSRGLDDGVDRATAGRNIAPHR</sequence>
<evidence type="ECO:0000256" key="2">
    <source>
        <dbReference type="ARBA" id="ARBA00022614"/>
    </source>
</evidence>
<dbReference type="PANTHER" id="PTHR48051:SF1">
    <property type="entry name" value="RAS SUPPRESSOR PROTEIN 1"/>
    <property type="match status" value="1"/>
</dbReference>
<dbReference type="SMART" id="SM00369">
    <property type="entry name" value="LRR_TYP"/>
    <property type="match status" value="5"/>
</dbReference>
<accession>A0A7S0KN87</accession>